<dbReference type="PANTHER" id="PTHR40661:SF3">
    <property type="entry name" value="FELS-1 PROPHAGE TRANSCRIPTIONAL REGULATOR"/>
    <property type="match status" value="1"/>
</dbReference>
<keyword evidence="2" id="KW-0238">DNA-binding</keyword>
<dbReference type="InterPro" id="IPR015927">
    <property type="entry name" value="Peptidase_S24_S26A/B/C"/>
</dbReference>
<dbReference type="InterPro" id="IPR039418">
    <property type="entry name" value="LexA-like"/>
</dbReference>
<keyword evidence="3" id="KW-0804">Transcription</keyword>
<reference evidence="5 6" key="1">
    <citation type="submission" date="2017-05" db="EMBL/GenBank/DDBJ databases">
        <title>Complete and WGS of Bordetella genogroups.</title>
        <authorList>
            <person name="Spilker T."/>
            <person name="LiPuma J."/>
        </authorList>
    </citation>
    <scope>NUCLEOTIDE SEQUENCE [LARGE SCALE GENOMIC DNA]</scope>
    <source>
        <strain evidence="5 6">AU17610</strain>
    </source>
</reference>
<evidence type="ECO:0000256" key="2">
    <source>
        <dbReference type="ARBA" id="ARBA00023125"/>
    </source>
</evidence>
<dbReference type="Gene3D" id="2.10.109.10">
    <property type="entry name" value="Umud Fragment, subunit A"/>
    <property type="match status" value="1"/>
</dbReference>
<dbReference type="Pfam" id="PF00717">
    <property type="entry name" value="Peptidase_S24"/>
    <property type="match status" value="1"/>
</dbReference>
<dbReference type="Gene3D" id="1.10.260.40">
    <property type="entry name" value="lambda repressor-like DNA-binding domains"/>
    <property type="match status" value="1"/>
</dbReference>
<accession>A0A261SFW1</accession>
<dbReference type="GO" id="GO:0003677">
    <property type="term" value="F:DNA binding"/>
    <property type="evidence" value="ECO:0007669"/>
    <property type="project" value="UniProtKB-KW"/>
</dbReference>
<dbReference type="InterPro" id="IPR036286">
    <property type="entry name" value="LexA/Signal_pep-like_sf"/>
</dbReference>
<dbReference type="SUPFAM" id="SSF51306">
    <property type="entry name" value="LexA/Signal peptidase"/>
    <property type="match status" value="1"/>
</dbReference>
<dbReference type="RefSeq" id="WP_094827115.1">
    <property type="nucleotide sequence ID" value="NZ_NEVL01000003.1"/>
</dbReference>
<dbReference type="PROSITE" id="PS50943">
    <property type="entry name" value="HTH_CROC1"/>
    <property type="match status" value="1"/>
</dbReference>
<dbReference type="CDD" id="cd06529">
    <property type="entry name" value="S24_LexA-like"/>
    <property type="match status" value="1"/>
</dbReference>
<dbReference type="EMBL" id="NEVL01000003">
    <property type="protein sequence ID" value="OZI36309.1"/>
    <property type="molecule type" value="Genomic_DNA"/>
</dbReference>
<dbReference type="Proteomes" id="UP000217005">
    <property type="component" value="Unassembled WGS sequence"/>
</dbReference>
<dbReference type="AlphaFoldDB" id="A0A261SFW1"/>
<evidence type="ECO:0000313" key="5">
    <source>
        <dbReference type="EMBL" id="OZI36309.1"/>
    </source>
</evidence>
<proteinExistence type="predicted"/>
<dbReference type="InterPro" id="IPR010982">
    <property type="entry name" value="Lambda_DNA-bd_dom_sf"/>
</dbReference>
<keyword evidence="1" id="KW-0805">Transcription regulation</keyword>
<feature type="domain" description="HTH cro/C1-type" evidence="4">
    <location>
        <begin position="109"/>
        <end position="162"/>
    </location>
</feature>
<dbReference type="OrthoDB" id="9021722at2"/>
<evidence type="ECO:0000256" key="1">
    <source>
        <dbReference type="ARBA" id="ARBA00023015"/>
    </source>
</evidence>
<gene>
    <name evidence="5" type="ORF">CEG14_14960</name>
</gene>
<organism evidence="5 6">
    <name type="scientific">Bordetella genomosp. 1</name>
    <dbReference type="NCBI Taxonomy" id="1395607"/>
    <lineage>
        <taxon>Bacteria</taxon>
        <taxon>Pseudomonadati</taxon>
        <taxon>Pseudomonadota</taxon>
        <taxon>Betaproteobacteria</taxon>
        <taxon>Burkholderiales</taxon>
        <taxon>Alcaligenaceae</taxon>
        <taxon>Bordetella</taxon>
    </lineage>
</organism>
<evidence type="ECO:0000259" key="4">
    <source>
        <dbReference type="PROSITE" id="PS50943"/>
    </source>
</evidence>
<evidence type="ECO:0000256" key="3">
    <source>
        <dbReference type="ARBA" id="ARBA00023163"/>
    </source>
</evidence>
<comment type="caution">
    <text evidence="5">The sequence shown here is derived from an EMBL/GenBank/DDBJ whole genome shotgun (WGS) entry which is preliminary data.</text>
</comment>
<sequence>MPLFSDLLSNALMKAVAEIRLENLEHLVSEAGTAERLAERAGLSPVYLSQIRSRAVDRKTGKARNLGTAAARKLEAGMAKPAGWMDTEHARQAEAALGEGHAGRIGFVIQTLRMLRGMTVENLGDAANLSAREIEAIEKDESVPGGSLKLIAAALRLPEGALTDLVGKGFGEIAATLMKGGGLAVGTESDGVAYIGPYQADRMIPVIGTAQLGENGFYEMLEYPAGHGDGYIRYKSKDPNAYVLKVRGDSMKPAIRNGWYIVVEPSGTPTPGEYVVLQLEDGRKMAKELLFHHPRTRDIEVMSVNGEVRMSIPGSALVSVHPICAVVPPSQLIEP</sequence>
<protein>
    <recommendedName>
        <fullName evidence="4">HTH cro/C1-type domain-containing protein</fullName>
    </recommendedName>
</protein>
<dbReference type="SUPFAM" id="SSF47413">
    <property type="entry name" value="lambda repressor-like DNA-binding domains"/>
    <property type="match status" value="1"/>
</dbReference>
<dbReference type="PANTHER" id="PTHR40661">
    <property type="match status" value="1"/>
</dbReference>
<dbReference type="InterPro" id="IPR001387">
    <property type="entry name" value="Cro/C1-type_HTH"/>
</dbReference>
<dbReference type="CDD" id="cd00093">
    <property type="entry name" value="HTH_XRE"/>
    <property type="match status" value="1"/>
</dbReference>
<name>A0A261SFW1_9BORD</name>
<evidence type="ECO:0000313" key="6">
    <source>
        <dbReference type="Proteomes" id="UP000217005"/>
    </source>
</evidence>
<dbReference type="SMART" id="SM00530">
    <property type="entry name" value="HTH_XRE"/>
    <property type="match status" value="2"/>
</dbReference>